<evidence type="ECO:0000259" key="11">
    <source>
        <dbReference type="PROSITE" id="PS51050"/>
    </source>
</evidence>
<evidence type="ECO:0000256" key="6">
    <source>
        <dbReference type="ARBA" id="ARBA00023125"/>
    </source>
</evidence>
<evidence type="ECO:0000256" key="7">
    <source>
        <dbReference type="ARBA" id="ARBA00023163"/>
    </source>
</evidence>
<name>A0A388LN05_CHABU</name>
<keyword evidence="3" id="KW-0863">Zinc-finger</keyword>
<feature type="domain" description="MBD" evidence="10">
    <location>
        <begin position="464"/>
        <end position="539"/>
    </location>
</feature>
<keyword evidence="5" id="KW-0805">Transcription regulation</keyword>
<feature type="compositionally biased region" description="Gly residues" evidence="9">
    <location>
        <begin position="205"/>
        <end position="217"/>
    </location>
</feature>
<feature type="compositionally biased region" description="Low complexity" evidence="9">
    <location>
        <begin position="365"/>
        <end position="390"/>
    </location>
</feature>
<keyword evidence="4" id="KW-0862">Zinc</keyword>
<evidence type="ECO:0000313" key="13">
    <source>
        <dbReference type="Proteomes" id="UP000265515"/>
    </source>
</evidence>
<gene>
    <name evidence="12" type="ORF">CBR_g37407</name>
</gene>
<feature type="compositionally biased region" description="Low complexity" evidence="9">
    <location>
        <begin position="176"/>
        <end position="186"/>
    </location>
</feature>
<dbReference type="InterPro" id="IPR001739">
    <property type="entry name" value="Methyl_CpG_DNA-bd"/>
</dbReference>
<feature type="region of interest" description="Disordered" evidence="9">
    <location>
        <begin position="543"/>
        <end position="562"/>
    </location>
</feature>
<organism evidence="12 13">
    <name type="scientific">Chara braunii</name>
    <name type="common">Braun's stonewort</name>
    <dbReference type="NCBI Taxonomy" id="69332"/>
    <lineage>
        <taxon>Eukaryota</taxon>
        <taxon>Viridiplantae</taxon>
        <taxon>Streptophyta</taxon>
        <taxon>Charophyceae</taxon>
        <taxon>Charales</taxon>
        <taxon>Characeae</taxon>
        <taxon>Chara</taxon>
    </lineage>
</organism>
<comment type="caution">
    <text evidence="12">The sequence shown here is derived from an EMBL/GenBank/DDBJ whole genome shotgun (WGS) entry which is preliminary data.</text>
</comment>
<dbReference type="Gene3D" id="3.30.890.10">
    <property type="entry name" value="Methyl-cpg-binding Protein 2, Chain A"/>
    <property type="match status" value="1"/>
</dbReference>
<evidence type="ECO:0000256" key="5">
    <source>
        <dbReference type="ARBA" id="ARBA00023015"/>
    </source>
</evidence>
<keyword evidence="7" id="KW-0804">Transcription</keyword>
<feature type="region of interest" description="Disordered" evidence="9">
    <location>
        <begin position="1"/>
        <end position="26"/>
    </location>
</feature>
<evidence type="ECO:0000256" key="3">
    <source>
        <dbReference type="ARBA" id="ARBA00022771"/>
    </source>
</evidence>
<dbReference type="OMA" id="CEMANGE"/>
<keyword evidence="13" id="KW-1185">Reference proteome</keyword>
<evidence type="ECO:0000313" key="12">
    <source>
        <dbReference type="EMBL" id="GBG83603.1"/>
    </source>
</evidence>
<dbReference type="PROSITE" id="PS50982">
    <property type="entry name" value="MBD"/>
    <property type="match status" value="1"/>
</dbReference>
<dbReference type="PANTHER" id="PTHR12396">
    <property type="entry name" value="METHYL-CPG BINDING PROTEIN, MBD"/>
    <property type="match status" value="1"/>
</dbReference>
<evidence type="ECO:0000256" key="2">
    <source>
        <dbReference type="ARBA" id="ARBA00022723"/>
    </source>
</evidence>
<dbReference type="AlphaFoldDB" id="A0A388LN05"/>
<evidence type="ECO:0000256" key="4">
    <source>
        <dbReference type="ARBA" id="ARBA00022833"/>
    </source>
</evidence>
<dbReference type="InterPro" id="IPR011124">
    <property type="entry name" value="Znf_CW"/>
</dbReference>
<evidence type="ECO:0000256" key="8">
    <source>
        <dbReference type="ARBA" id="ARBA00023242"/>
    </source>
</evidence>
<sequence>MEWQAQEAPQTPGENAVTLEGPFIPGEEGVKEGVKLESAFDEVAEGGGEDGDADGVAMEVTYAAADVADAADGDYEEGNAREGEVDTMDEDGATAALSVGVPHSAGASPEEGGGAQGPEVCVTQQEEDLSEPVVIVNHAQVVASEMIDKESGNLIDGIDGASAAAGGAAGQGGAASGAATSARAGNGSSGNGNRIADGPLAQSGGVVGKSAGAGAGVGEKVAGRLEGEEASGTAASVGTTRTGGGGSKGTAAAGGAVAGGGKTGSGRGRGGGGAATAVASTSGTTGGTVGAGRGRKAQQGEGQAQAKTPAKRMKKVSAGPAGEADAVVASAKAPKAAAVSPSPAQQLHTGAPPPPPPPPTGSAEKASPAPSLAMAAPSAKPAAKRPGSSPMSVTYAVQCGRCHKWRRVTSVEEYEKIRARGPTDSSWMCGEAAAWKKNGGTAAADGRDYCAEPSELEPDGRLTWALDKPHIPRTPPGWRRRVAVRGGSAKKFADVYYYSPCNKQLRSIVEVERFLLENPMYKEKYGLTKDNFSFAAPRAYPVGSPLAPKSGPMSKDATVRSGDGMIVDSAIAEQDKKDRSASVKGQTATASSGGTVARSGGPGSGARNGTVEGRNTSGEQSIASGDMALSTPVRGGTGHGSGKMAVEAPGAVVAHRTPLLPHSLANNAPSSSHADMLSPSSQFHVFGTSLTECPPSDTSVISDVPLPSGELPPAALPQPADVSPAMATEPDFVAGEAVDAGEPEADDLDGMHCEMANGEGGKVADGAQDADWLSKTDGAGTENGGDGEGQCG</sequence>
<dbReference type="SMART" id="SM00391">
    <property type="entry name" value="MBD"/>
    <property type="match status" value="1"/>
</dbReference>
<dbReference type="OrthoDB" id="10072024at2759"/>
<dbReference type="PROSITE" id="PS51050">
    <property type="entry name" value="ZF_CW"/>
    <property type="match status" value="1"/>
</dbReference>
<feature type="compositionally biased region" description="Polar residues" evidence="9">
    <location>
        <begin position="583"/>
        <end position="594"/>
    </location>
</feature>
<feature type="region of interest" description="Disordered" evidence="9">
    <location>
        <begin position="163"/>
        <end position="321"/>
    </location>
</feature>
<feature type="region of interest" description="Disordered" evidence="9">
    <location>
        <begin position="755"/>
        <end position="792"/>
    </location>
</feature>
<keyword evidence="2" id="KW-0479">Metal-binding</keyword>
<evidence type="ECO:0000259" key="10">
    <source>
        <dbReference type="PROSITE" id="PS50982"/>
    </source>
</evidence>
<keyword evidence="6" id="KW-0238">DNA-binding</keyword>
<keyword evidence="8" id="KW-0539">Nucleus</keyword>
<dbReference type="GO" id="GO:0005634">
    <property type="term" value="C:nucleus"/>
    <property type="evidence" value="ECO:0007669"/>
    <property type="project" value="UniProtKB-SubCell"/>
</dbReference>
<feature type="compositionally biased region" description="Low complexity" evidence="9">
    <location>
        <begin position="297"/>
        <end position="307"/>
    </location>
</feature>
<evidence type="ECO:0000256" key="1">
    <source>
        <dbReference type="ARBA" id="ARBA00004123"/>
    </source>
</evidence>
<feature type="domain" description="CW-type" evidence="11">
    <location>
        <begin position="389"/>
        <end position="458"/>
    </location>
</feature>
<feature type="compositionally biased region" description="Pro residues" evidence="9">
    <location>
        <begin position="351"/>
        <end position="360"/>
    </location>
</feature>
<feature type="compositionally biased region" description="Polar residues" evidence="9">
    <location>
        <begin position="613"/>
        <end position="623"/>
    </location>
</feature>
<accession>A0A388LN05</accession>
<dbReference type="SUPFAM" id="SSF54171">
    <property type="entry name" value="DNA-binding domain"/>
    <property type="match status" value="1"/>
</dbReference>
<evidence type="ECO:0008006" key="14">
    <source>
        <dbReference type="Google" id="ProtNLM"/>
    </source>
</evidence>
<feature type="region of interest" description="Disordered" evidence="9">
    <location>
        <begin position="336"/>
        <end position="392"/>
    </location>
</feature>
<feature type="compositionally biased region" description="Low complexity" evidence="9">
    <location>
        <begin position="230"/>
        <end position="240"/>
    </location>
</feature>
<dbReference type="PANTHER" id="PTHR12396:SF0">
    <property type="entry name" value="METHYL-CPG BINDING DOMAIN PROTEIN-LIKE, ISOFORM C"/>
    <property type="match status" value="1"/>
</dbReference>
<dbReference type="STRING" id="69332.A0A388LN05"/>
<dbReference type="Pfam" id="PF07496">
    <property type="entry name" value="zf-CW"/>
    <property type="match status" value="1"/>
</dbReference>
<evidence type="ECO:0000256" key="9">
    <source>
        <dbReference type="SAM" id="MobiDB-lite"/>
    </source>
</evidence>
<dbReference type="InterPro" id="IPR016177">
    <property type="entry name" value="DNA-bd_dom_sf"/>
</dbReference>
<dbReference type="GO" id="GO:0008270">
    <property type="term" value="F:zinc ion binding"/>
    <property type="evidence" value="ECO:0007669"/>
    <property type="project" value="UniProtKB-KW"/>
</dbReference>
<feature type="compositionally biased region" description="Gly residues" evidence="9">
    <location>
        <begin position="781"/>
        <end position="792"/>
    </location>
</feature>
<proteinExistence type="predicted"/>
<reference evidence="12 13" key="1">
    <citation type="journal article" date="2018" name="Cell">
        <title>The Chara Genome: Secondary Complexity and Implications for Plant Terrestrialization.</title>
        <authorList>
            <person name="Nishiyama T."/>
            <person name="Sakayama H."/>
            <person name="Vries J.D."/>
            <person name="Buschmann H."/>
            <person name="Saint-Marcoux D."/>
            <person name="Ullrich K.K."/>
            <person name="Haas F.B."/>
            <person name="Vanderstraeten L."/>
            <person name="Becker D."/>
            <person name="Lang D."/>
            <person name="Vosolsobe S."/>
            <person name="Rombauts S."/>
            <person name="Wilhelmsson P.K.I."/>
            <person name="Janitza P."/>
            <person name="Kern R."/>
            <person name="Heyl A."/>
            <person name="Rumpler F."/>
            <person name="Villalobos L.I.A.C."/>
            <person name="Clay J.M."/>
            <person name="Skokan R."/>
            <person name="Toyoda A."/>
            <person name="Suzuki Y."/>
            <person name="Kagoshima H."/>
            <person name="Schijlen E."/>
            <person name="Tajeshwar N."/>
            <person name="Catarino B."/>
            <person name="Hetherington A.J."/>
            <person name="Saltykova A."/>
            <person name="Bonnot C."/>
            <person name="Breuninger H."/>
            <person name="Symeonidi A."/>
            <person name="Radhakrishnan G.V."/>
            <person name="Van Nieuwerburgh F."/>
            <person name="Deforce D."/>
            <person name="Chang C."/>
            <person name="Karol K.G."/>
            <person name="Hedrich R."/>
            <person name="Ulvskov P."/>
            <person name="Glockner G."/>
            <person name="Delwiche C.F."/>
            <person name="Petrasek J."/>
            <person name="Van de Peer Y."/>
            <person name="Friml J."/>
            <person name="Beilby M."/>
            <person name="Dolan L."/>
            <person name="Kohara Y."/>
            <person name="Sugano S."/>
            <person name="Fujiyama A."/>
            <person name="Delaux P.-M."/>
            <person name="Quint M."/>
            <person name="TheiBen G."/>
            <person name="Hagemann M."/>
            <person name="Harholt J."/>
            <person name="Dunand C."/>
            <person name="Zachgo S."/>
            <person name="Langdale J."/>
            <person name="Maumus F."/>
            <person name="Straeten D.V.D."/>
            <person name="Gould S.B."/>
            <person name="Rensing S.A."/>
        </authorList>
    </citation>
    <scope>NUCLEOTIDE SEQUENCE [LARGE SCALE GENOMIC DNA]</scope>
    <source>
        <strain evidence="12 13">S276</strain>
    </source>
</reference>
<protein>
    <recommendedName>
        <fullName evidence="14">MBD domain-containing protein</fullName>
    </recommendedName>
</protein>
<feature type="region of interest" description="Disordered" evidence="9">
    <location>
        <begin position="572"/>
        <end position="644"/>
    </location>
</feature>
<dbReference type="CDD" id="cd00122">
    <property type="entry name" value="MBD"/>
    <property type="match status" value="1"/>
</dbReference>
<feature type="compositionally biased region" description="Gly residues" evidence="9">
    <location>
        <begin position="256"/>
        <end position="274"/>
    </location>
</feature>
<comment type="subcellular location">
    <subcellularLocation>
        <location evidence="1">Nucleus</location>
    </subcellularLocation>
</comment>
<dbReference type="GO" id="GO:0003677">
    <property type="term" value="F:DNA binding"/>
    <property type="evidence" value="ECO:0007669"/>
    <property type="project" value="UniProtKB-KW"/>
</dbReference>
<dbReference type="Proteomes" id="UP000265515">
    <property type="component" value="Unassembled WGS sequence"/>
</dbReference>
<feature type="region of interest" description="Disordered" evidence="9">
    <location>
        <begin position="68"/>
        <end position="131"/>
    </location>
</feature>
<dbReference type="EMBL" id="BFEA01000445">
    <property type="protein sequence ID" value="GBG83603.1"/>
    <property type="molecule type" value="Genomic_DNA"/>
</dbReference>
<dbReference type="Pfam" id="PF01429">
    <property type="entry name" value="MBD"/>
    <property type="match status" value="1"/>
</dbReference>
<dbReference type="Gramene" id="GBG83603">
    <property type="protein sequence ID" value="GBG83603"/>
    <property type="gene ID" value="CBR_g37407"/>
</dbReference>